<evidence type="ECO:0008006" key="3">
    <source>
        <dbReference type="Google" id="ProtNLM"/>
    </source>
</evidence>
<dbReference type="InterPro" id="IPR052058">
    <property type="entry name" value="Alcohol_O-acetyltransferase"/>
</dbReference>
<dbReference type="SUPFAM" id="SSF52777">
    <property type="entry name" value="CoA-dependent acyltransferases"/>
    <property type="match status" value="2"/>
</dbReference>
<sequence>MSKTLPLTPFERCMLLQDSAAYPCHCFIRLHFQGRLDRETFTSALQKTLPGHPLLRATVTSGWHDRWSFADGVQPELLWCEGETGGPLPQAKPIDLGRESGLKVYVVQGAVNVEVTFQFHHACCDGAGMERFIDDLFVRYAHLRTDGEIATDATAVDPDRVASRGTYGLRLAKLLKLLPGQMVGLLGAAQFLGRHPKPLLDHPARDRQAESTAAFPSLTSFRFDKSQTLALRNTANEQNVTLHELLVRDFFLALWDWQKELGQYHDRHWVRMMIPMNMRDASYRSLPAMNCVSSVFLDRRGKDNVDRDQLLNGIHDEMQVIKRFQLEFTFLWFLKLLHWIPGGLKRSVQQDTCQLSVIFSNTGKMTRRCPLPRTDGCLQVADLVLHDMDGLAPLRPYNCVTMLTLEYAHRLKLNLHYDAQFVTARQSEKLMDLFVARLHDSIQSRVT</sequence>
<reference evidence="1 2" key="1">
    <citation type="submission" date="2024-02" db="EMBL/GenBank/DDBJ databases">
        <title>Rhodopirellula caenicola NBRC 110016.</title>
        <authorList>
            <person name="Ichikawa N."/>
            <person name="Katano-Makiyama Y."/>
            <person name="Hidaka K."/>
        </authorList>
    </citation>
    <scope>NUCLEOTIDE SEQUENCE [LARGE SCALE GENOMIC DNA]</scope>
    <source>
        <strain evidence="1 2">NBRC 110016</strain>
    </source>
</reference>
<dbReference type="InterPro" id="IPR023213">
    <property type="entry name" value="CAT-like_dom_sf"/>
</dbReference>
<comment type="caution">
    <text evidence="1">The sequence shown here is derived from an EMBL/GenBank/DDBJ whole genome shotgun (WGS) entry which is preliminary data.</text>
</comment>
<dbReference type="RefSeq" id="WP_345686448.1">
    <property type="nucleotide sequence ID" value="NZ_BAABRO010000013.1"/>
</dbReference>
<dbReference type="PANTHER" id="PTHR28037:SF1">
    <property type="entry name" value="ALCOHOL O-ACETYLTRANSFERASE 1-RELATED"/>
    <property type="match status" value="1"/>
</dbReference>
<evidence type="ECO:0000313" key="2">
    <source>
        <dbReference type="Proteomes" id="UP001416858"/>
    </source>
</evidence>
<dbReference type="Proteomes" id="UP001416858">
    <property type="component" value="Unassembled WGS sequence"/>
</dbReference>
<dbReference type="Gene3D" id="3.30.559.10">
    <property type="entry name" value="Chloramphenicol acetyltransferase-like domain"/>
    <property type="match status" value="1"/>
</dbReference>
<keyword evidence="2" id="KW-1185">Reference proteome</keyword>
<dbReference type="EMBL" id="BAABRO010000013">
    <property type="protein sequence ID" value="GAA5509407.1"/>
    <property type="molecule type" value="Genomic_DNA"/>
</dbReference>
<name>A0ABP9VZU8_9BACT</name>
<gene>
    <name evidence="1" type="ORF">Rcae01_04906</name>
</gene>
<evidence type="ECO:0000313" key="1">
    <source>
        <dbReference type="EMBL" id="GAA5509407.1"/>
    </source>
</evidence>
<dbReference type="PANTHER" id="PTHR28037">
    <property type="entry name" value="ALCOHOL O-ACETYLTRANSFERASE 1-RELATED"/>
    <property type="match status" value="1"/>
</dbReference>
<organism evidence="1 2">
    <name type="scientific">Novipirellula caenicola</name>
    <dbReference type="NCBI Taxonomy" id="1536901"/>
    <lineage>
        <taxon>Bacteria</taxon>
        <taxon>Pseudomonadati</taxon>
        <taxon>Planctomycetota</taxon>
        <taxon>Planctomycetia</taxon>
        <taxon>Pirellulales</taxon>
        <taxon>Pirellulaceae</taxon>
        <taxon>Novipirellula</taxon>
    </lineage>
</organism>
<protein>
    <recommendedName>
        <fullName evidence="3">Acyltransferase PapA5</fullName>
    </recommendedName>
</protein>
<accession>A0ABP9VZU8</accession>
<proteinExistence type="predicted"/>